<evidence type="ECO:0000313" key="1">
    <source>
        <dbReference type="EMBL" id="EFU75519.1"/>
    </source>
</evidence>
<dbReference type="HOGENOM" id="CLU_151804_1_2_9"/>
<comment type="caution">
    <text evidence="1">The sequence shown here is derived from an EMBL/GenBank/DDBJ whole genome shotgun (WGS) entry which is preliminary data.</text>
</comment>
<proteinExistence type="predicted"/>
<protein>
    <recommendedName>
        <fullName evidence="3">Transposase</fullName>
    </recommendedName>
</protein>
<name>E6LRK9_9FIRM</name>
<gene>
    <name evidence="1" type="ORF">HMPREF0381_2594</name>
</gene>
<dbReference type="AlphaFoldDB" id="E6LRK9"/>
<organism evidence="1 2">
    <name type="scientific">Lachnoanaerobaculum saburreum DSM 3986</name>
    <dbReference type="NCBI Taxonomy" id="887325"/>
    <lineage>
        <taxon>Bacteria</taxon>
        <taxon>Bacillati</taxon>
        <taxon>Bacillota</taxon>
        <taxon>Clostridia</taxon>
        <taxon>Lachnospirales</taxon>
        <taxon>Lachnospiraceae</taxon>
        <taxon>Lachnoanaerobaculum</taxon>
    </lineage>
</organism>
<dbReference type="RefSeq" id="WP_008752354.1">
    <property type="nucleotide sequence ID" value="NZ_GL622296.1"/>
</dbReference>
<sequence>MDQITKVKKRLKQEQWKALIKECQSSKMTISSWCKANGICEQTYYRNLKCLREQLCATLPISSESLEKPAIFKKIDIMSSLPSTNAKIIVHLSNATVEICEGTCQQTIQAVLSALNSIC</sequence>
<reference evidence="1 2" key="1">
    <citation type="submission" date="2010-12" db="EMBL/GenBank/DDBJ databases">
        <authorList>
            <person name="Muzny D."/>
            <person name="Qin X."/>
            <person name="Deng J."/>
            <person name="Jiang H."/>
            <person name="Liu Y."/>
            <person name="Qu J."/>
            <person name="Song X.-Z."/>
            <person name="Zhang L."/>
            <person name="Thornton R."/>
            <person name="Coyle M."/>
            <person name="Francisco L."/>
            <person name="Jackson L."/>
            <person name="Javaid M."/>
            <person name="Korchina V."/>
            <person name="Kovar C."/>
            <person name="Mata R."/>
            <person name="Mathew T."/>
            <person name="Ngo R."/>
            <person name="Nguyen L."/>
            <person name="Nguyen N."/>
            <person name="Okwuonu G."/>
            <person name="Ongeri F."/>
            <person name="Pham C."/>
            <person name="Simmons D."/>
            <person name="Wilczek-Boney K."/>
            <person name="Hale W."/>
            <person name="Jakkamsetti A."/>
            <person name="Pham P."/>
            <person name="Ruth R."/>
            <person name="San Lucas F."/>
            <person name="Warren J."/>
            <person name="Zhang J."/>
            <person name="Zhao Z."/>
            <person name="Zhou C."/>
            <person name="Zhu D."/>
            <person name="Lee S."/>
            <person name="Bess C."/>
            <person name="Blankenburg K."/>
            <person name="Forbes L."/>
            <person name="Fu Q."/>
            <person name="Gubbala S."/>
            <person name="Hirani K."/>
            <person name="Jayaseelan J.C."/>
            <person name="Lara F."/>
            <person name="Munidasa M."/>
            <person name="Palculict T."/>
            <person name="Patil S."/>
            <person name="Pu L.-L."/>
            <person name="Saada N."/>
            <person name="Tang L."/>
            <person name="Weissenberger G."/>
            <person name="Zhu Y."/>
            <person name="Hemphill L."/>
            <person name="Shang Y."/>
            <person name="Youmans B."/>
            <person name="Ayvaz T."/>
            <person name="Ross M."/>
            <person name="Santibanez J."/>
            <person name="Aqrawi P."/>
            <person name="Gross S."/>
            <person name="Joshi V."/>
            <person name="Fowler G."/>
            <person name="Nazareth L."/>
            <person name="Reid J."/>
            <person name="Worley K."/>
            <person name="Petrosino J."/>
            <person name="Highlander S."/>
            <person name="Gibbs R."/>
        </authorList>
    </citation>
    <scope>NUCLEOTIDE SEQUENCE [LARGE SCALE GENOMIC DNA]</scope>
    <source>
        <strain evidence="1 2">DSM 3986</strain>
    </source>
</reference>
<evidence type="ECO:0008006" key="3">
    <source>
        <dbReference type="Google" id="ProtNLM"/>
    </source>
</evidence>
<dbReference type="Proteomes" id="UP000003434">
    <property type="component" value="Unassembled WGS sequence"/>
</dbReference>
<dbReference type="NCBIfam" id="NF047593">
    <property type="entry name" value="IS66_ISAeme5_TnpA"/>
    <property type="match status" value="1"/>
</dbReference>
<evidence type="ECO:0000313" key="2">
    <source>
        <dbReference type="Proteomes" id="UP000003434"/>
    </source>
</evidence>
<accession>E6LRK9</accession>
<dbReference type="EMBL" id="AEPW01000102">
    <property type="protein sequence ID" value="EFU75519.1"/>
    <property type="molecule type" value="Genomic_DNA"/>
</dbReference>
<dbReference type="eggNOG" id="ENOG5030K4B">
    <property type="taxonomic scope" value="Bacteria"/>
</dbReference>